<reference evidence="4 5" key="1">
    <citation type="submission" date="2019-07" db="EMBL/GenBank/DDBJ databases">
        <title>Draft genome for Streptomyces benahoarensis MZ03-48.</title>
        <authorList>
            <person name="Gonzalez-Pimentel J.L."/>
        </authorList>
    </citation>
    <scope>NUCLEOTIDE SEQUENCE [LARGE SCALE GENOMIC DNA]</scope>
    <source>
        <strain evidence="4 5">MZ03-48</strain>
    </source>
</reference>
<dbReference type="EMBL" id="VKLS01000363">
    <property type="protein sequence ID" value="TSB34222.1"/>
    <property type="molecule type" value="Genomic_DNA"/>
</dbReference>
<feature type="region of interest" description="Disordered" evidence="2">
    <location>
        <begin position="100"/>
        <end position="121"/>
    </location>
</feature>
<dbReference type="InterPro" id="IPR003594">
    <property type="entry name" value="HATPase_dom"/>
</dbReference>
<keyword evidence="5" id="KW-1185">Reference proteome</keyword>
<accession>A0A553YYE0</accession>
<keyword evidence="1" id="KW-0418">Kinase</keyword>
<dbReference type="Gene3D" id="3.30.565.10">
    <property type="entry name" value="Histidine kinase-like ATPase, C-terminal domain"/>
    <property type="match status" value="1"/>
</dbReference>
<feature type="compositionally biased region" description="Pro residues" evidence="2">
    <location>
        <begin position="107"/>
        <end position="118"/>
    </location>
</feature>
<dbReference type="GO" id="GO:0005524">
    <property type="term" value="F:ATP binding"/>
    <property type="evidence" value="ECO:0007669"/>
    <property type="project" value="UniProtKB-KW"/>
</dbReference>
<dbReference type="InterPro" id="IPR036890">
    <property type="entry name" value="HATPase_C_sf"/>
</dbReference>
<dbReference type="InterPro" id="IPR050267">
    <property type="entry name" value="Anti-sigma-factor_SerPK"/>
</dbReference>
<keyword evidence="1" id="KW-0723">Serine/threonine-protein kinase</keyword>
<protein>
    <submittedName>
        <fullName evidence="4">ATP-binding protein</fullName>
    </submittedName>
</protein>
<dbReference type="PANTHER" id="PTHR35526">
    <property type="entry name" value="ANTI-SIGMA-F FACTOR RSBW-RELATED"/>
    <property type="match status" value="1"/>
</dbReference>
<gene>
    <name evidence="4" type="ORF">FNZ23_22650</name>
</gene>
<evidence type="ECO:0000313" key="5">
    <source>
        <dbReference type="Proteomes" id="UP000320888"/>
    </source>
</evidence>
<dbReference type="PANTHER" id="PTHR35526:SF3">
    <property type="entry name" value="ANTI-SIGMA-F FACTOR RSBW"/>
    <property type="match status" value="1"/>
</dbReference>
<dbReference type="Proteomes" id="UP000320888">
    <property type="component" value="Unassembled WGS sequence"/>
</dbReference>
<dbReference type="OrthoDB" id="3473697at2"/>
<evidence type="ECO:0000256" key="2">
    <source>
        <dbReference type="SAM" id="MobiDB-lite"/>
    </source>
</evidence>
<proteinExistence type="predicted"/>
<dbReference type="GO" id="GO:0004674">
    <property type="term" value="F:protein serine/threonine kinase activity"/>
    <property type="evidence" value="ECO:0007669"/>
    <property type="project" value="UniProtKB-KW"/>
</dbReference>
<keyword evidence="4" id="KW-0547">Nucleotide-binding</keyword>
<evidence type="ECO:0000313" key="4">
    <source>
        <dbReference type="EMBL" id="TSB34222.1"/>
    </source>
</evidence>
<dbReference type="Pfam" id="PF13581">
    <property type="entry name" value="HATPase_c_2"/>
    <property type="match status" value="1"/>
</dbReference>
<name>A0A553YYE0_9ACTN</name>
<dbReference type="CDD" id="cd16936">
    <property type="entry name" value="HATPase_RsbW-like"/>
    <property type="match status" value="1"/>
</dbReference>
<evidence type="ECO:0000259" key="3">
    <source>
        <dbReference type="Pfam" id="PF13581"/>
    </source>
</evidence>
<evidence type="ECO:0000256" key="1">
    <source>
        <dbReference type="ARBA" id="ARBA00022527"/>
    </source>
</evidence>
<organism evidence="4 5">
    <name type="scientific">Streptomyces benahoarensis</name>
    <dbReference type="NCBI Taxonomy" id="2595054"/>
    <lineage>
        <taxon>Bacteria</taxon>
        <taxon>Bacillati</taxon>
        <taxon>Actinomycetota</taxon>
        <taxon>Actinomycetes</taxon>
        <taxon>Kitasatosporales</taxon>
        <taxon>Streptomycetaceae</taxon>
        <taxon>Streptomyces</taxon>
    </lineage>
</organism>
<dbReference type="RefSeq" id="WP_143944126.1">
    <property type="nucleotide sequence ID" value="NZ_VKLS01000363.1"/>
</dbReference>
<keyword evidence="1" id="KW-0808">Transferase</keyword>
<keyword evidence="4" id="KW-0067">ATP-binding</keyword>
<sequence length="154" mass="16429">MHASPATVAAPTPVTARVFAQRFSATRRGARLARRLATAQLDTWGTPYGSERSDTVALLVAELAANTVLHGRVPGRDFELRLTLVGGPAGRDRLRIEVADTRTEARPPGPDGLRPPAPDAESGRGLLLVDALADHWEVADRLGVGKIVRAELTL</sequence>
<feature type="domain" description="Histidine kinase/HSP90-like ATPase" evidence="3">
    <location>
        <begin position="23"/>
        <end position="150"/>
    </location>
</feature>
<dbReference type="AlphaFoldDB" id="A0A553YYE0"/>
<comment type="caution">
    <text evidence="4">The sequence shown here is derived from an EMBL/GenBank/DDBJ whole genome shotgun (WGS) entry which is preliminary data.</text>
</comment>